<evidence type="ECO:0000313" key="3">
    <source>
        <dbReference type="EMBL" id="KAJ8035892.1"/>
    </source>
</evidence>
<feature type="coiled-coil region" evidence="1">
    <location>
        <begin position="320"/>
        <end position="379"/>
    </location>
</feature>
<dbReference type="GO" id="GO:0031122">
    <property type="term" value="P:cytoplasmic microtubule organization"/>
    <property type="evidence" value="ECO:0007669"/>
    <property type="project" value="TreeGrafter"/>
</dbReference>
<feature type="coiled-coil region" evidence="1">
    <location>
        <begin position="560"/>
        <end position="615"/>
    </location>
</feature>
<feature type="compositionally biased region" description="Polar residues" evidence="2">
    <location>
        <begin position="168"/>
        <end position="177"/>
    </location>
</feature>
<feature type="region of interest" description="Disordered" evidence="2">
    <location>
        <begin position="17"/>
        <end position="53"/>
    </location>
</feature>
<dbReference type="Proteomes" id="UP001152320">
    <property type="component" value="Chromosome 9"/>
</dbReference>
<dbReference type="PANTHER" id="PTHR31935:SF1">
    <property type="entry name" value="COILED-COIL DOMAIN-CONTAINING PROTEIN 13"/>
    <property type="match status" value="1"/>
</dbReference>
<organism evidence="3 4">
    <name type="scientific">Holothuria leucospilota</name>
    <name type="common">Black long sea cucumber</name>
    <name type="synonym">Mertensiothuria leucospilota</name>
    <dbReference type="NCBI Taxonomy" id="206669"/>
    <lineage>
        <taxon>Eukaryota</taxon>
        <taxon>Metazoa</taxon>
        <taxon>Echinodermata</taxon>
        <taxon>Eleutherozoa</taxon>
        <taxon>Echinozoa</taxon>
        <taxon>Holothuroidea</taxon>
        <taxon>Aspidochirotacea</taxon>
        <taxon>Aspidochirotida</taxon>
        <taxon>Holothuriidae</taxon>
        <taxon>Holothuria</taxon>
    </lineage>
</organism>
<dbReference type="InterPro" id="IPR038929">
    <property type="entry name" value="CCDC13"/>
</dbReference>
<dbReference type="GO" id="GO:0034451">
    <property type="term" value="C:centriolar satellite"/>
    <property type="evidence" value="ECO:0007669"/>
    <property type="project" value="TreeGrafter"/>
</dbReference>
<evidence type="ECO:0000256" key="2">
    <source>
        <dbReference type="SAM" id="MobiDB-lite"/>
    </source>
</evidence>
<feature type="region of interest" description="Disordered" evidence="2">
    <location>
        <begin position="296"/>
        <end position="316"/>
    </location>
</feature>
<dbReference type="GO" id="GO:1905515">
    <property type="term" value="P:non-motile cilium assembly"/>
    <property type="evidence" value="ECO:0007669"/>
    <property type="project" value="TreeGrafter"/>
</dbReference>
<keyword evidence="4" id="KW-1185">Reference proteome</keyword>
<dbReference type="EMBL" id="JAIZAY010000009">
    <property type="protein sequence ID" value="KAJ8035892.1"/>
    <property type="molecule type" value="Genomic_DNA"/>
</dbReference>
<evidence type="ECO:0000256" key="1">
    <source>
        <dbReference type="SAM" id="Coils"/>
    </source>
</evidence>
<feature type="region of interest" description="Disordered" evidence="2">
    <location>
        <begin position="468"/>
        <end position="546"/>
    </location>
</feature>
<dbReference type="OrthoDB" id="10258312at2759"/>
<sequence length="708" mass="80578">MEDPQDSSLRQQFQALQEQQQKKLLKRKQKQEDKIKEEERKSAEAKMNGLNITDDMDLQLSQPIPQDSIFNEELNRHLQEQLRELKDETGRLYKLLSERDHEIRKLKKKREEERQALSGMTGGMAGDAAATKIVELSKKNREITAELESEKTKVKQLLLKLRDAEKVASNSASTSKSPRAPKDPLEKEAEHLAAELKTTQDKLNQATSKLGELRTQTATLKQELKLAHKALSSEVGEGVNIQSLLSGNSNWRGRAQQILLLQKKVADLKSELEVLQLRPSTEMSLEEQFMTMGIEEDGGSTSRTVTSFKSSKGGSGMRIDEVQRNRLKQMEKERKEAKEKANNDLQALEEDYKKVKEKMEAAKARNKVLANELKTCKQQMTVLTDKGKHDNELIEALMKQQSHLKTLLEEKTAGFEESQKKHQQNTMEMQLKKQHDANIVEQLKKIVEEKENKVKQLEEEIVEMQKNKLMSSNSCQPQPPGRPASFVPNSPSPPSRQSVYSSSRQRTSSRLSREKTDITNGIASRNGMRPASTGSMSKAATPTDTSDEVRRQFQEYKSLLQVAEVERDRVMELVQVLQQRIDESNQKVLESQDQVTELKQRNAHLEKQMDRLKVENVKGMGKKATKRPVGALSTVQDLLRADVPVSQETTDELQARLAIQIDENDALKTALQSTLKAKEEDLNLYQQMMEQTKQVFLTGLRQYRQGNS</sequence>
<dbReference type="AlphaFoldDB" id="A0A9Q1H562"/>
<gene>
    <name evidence="3" type="ORF">HOLleu_19707</name>
</gene>
<keyword evidence="1" id="KW-0175">Coiled coil</keyword>
<comment type="caution">
    <text evidence="3">The sequence shown here is derived from an EMBL/GenBank/DDBJ whole genome shotgun (WGS) entry which is preliminary data.</text>
</comment>
<feature type="compositionally biased region" description="Low complexity" evidence="2">
    <location>
        <begin position="495"/>
        <end position="510"/>
    </location>
</feature>
<feature type="compositionally biased region" description="Polar residues" evidence="2">
    <location>
        <begin position="532"/>
        <end position="544"/>
    </location>
</feature>
<feature type="coiled-coil region" evidence="1">
    <location>
        <begin position="668"/>
        <end position="695"/>
    </location>
</feature>
<name>A0A9Q1H562_HOLLE</name>
<protein>
    <submittedName>
        <fullName evidence="3">Coiled-coil domain-containing protein 13</fullName>
    </submittedName>
</protein>
<reference evidence="3" key="1">
    <citation type="submission" date="2021-10" db="EMBL/GenBank/DDBJ databases">
        <title>Tropical sea cucumber genome reveals ecological adaptation and Cuvierian tubules defense mechanism.</title>
        <authorList>
            <person name="Chen T."/>
        </authorList>
    </citation>
    <scope>NUCLEOTIDE SEQUENCE</scope>
    <source>
        <strain evidence="3">Nanhai2018</strain>
        <tissue evidence="3">Muscle</tissue>
    </source>
</reference>
<feature type="region of interest" description="Disordered" evidence="2">
    <location>
        <begin position="166"/>
        <end position="186"/>
    </location>
</feature>
<feature type="compositionally biased region" description="Polar residues" evidence="2">
    <location>
        <begin position="299"/>
        <end position="312"/>
    </location>
</feature>
<proteinExistence type="predicted"/>
<feature type="compositionally biased region" description="Basic and acidic residues" evidence="2">
    <location>
        <begin position="30"/>
        <end position="44"/>
    </location>
</feature>
<evidence type="ECO:0000313" key="4">
    <source>
        <dbReference type="Proteomes" id="UP001152320"/>
    </source>
</evidence>
<accession>A0A9Q1H562</accession>
<dbReference type="PANTHER" id="PTHR31935">
    <property type="entry name" value="COILED-COIL DOMAIN-CONTAINING PROTEIN 13"/>
    <property type="match status" value="1"/>
</dbReference>